<feature type="transmembrane region" description="Helical" evidence="8">
    <location>
        <begin position="120"/>
        <end position="143"/>
    </location>
</feature>
<dbReference type="InterPro" id="IPR011541">
    <property type="entry name" value="Ni/Co_transpt_high_affinity"/>
</dbReference>
<keyword evidence="6 8" id="KW-1133">Transmembrane helix</keyword>
<name>A0A9P4JCC7_9PLEO</name>
<dbReference type="GO" id="GO:0005886">
    <property type="term" value="C:plasma membrane"/>
    <property type="evidence" value="ECO:0007669"/>
    <property type="project" value="UniProtKB-SubCell"/>
</dbReference>
<feature type="transmembrane region" description="Helical" evidence="8">
    <location>
        <begin position="51"/>
        <end position="73"/>
    </location>
</feature>
<dbReference type="InterPro" id="IPR004688">
    <property type="entry name" value="Ni/Co_transpt"/>
</dbReference>
<evidence type="ECO:0000256" key="6">
    <source>
        <dbReference type="ARBA" id="ARBA00022989"/>
    </source>
</evidence>
<feature type="transmembrane region" description="Helical" evidence="8">
    <location>
        <begin position="231"/>
        <end position="256"/>
    </location>
</feature>
<comment type="similarity">
    <text evidence="2 8">Belongs to the NiCoT transporter (TC 2.A.52) family.</text>
</comment>
<evidence type="ECO:0000256" key="9">
    <source>
        <dbReference type="SAM" id="MobiDB-lite"/>
    </source>
</evidence>
<comment type="caution">
    <text evidence="10">The sequence shown here is derived from an EMBL/GenBank/DDBJ whole genome shotgun (WGS) entry which is preliminary data.</text>
</comment>
<dbReference type="PANTHER" id="PTHR31611">
    <property type="entry name" value="HIGH-AFFINITY NICKEL TRANSPORT PROTEIN NIC1"/>
    <property type="match status" value="1"/>
</dbReference>
<accession>A0A9P4JCC7</accession>
<evidence type="ECO:0000256" key="4">
    <source>
        <dbReference type="ARBA" id="ARBA00022596"/>
    </source>
</evidence>
<evidence type="ECO:0000256" key="5">
    <source>
        <dbReference type="ARBA" id="ARBA00022692"/>
    </source>
</evidence>
<dbReference type="PANTHER" id="PTHR31611:SF0">
    <property type="entry name" value="HIGH-AFFINITY NICKEL TRANSPORT PROTEIN NIC1"/>
    <property type="match status" value="1"/>
</dbReference>
<feature type="transmembrane region" description="Helical" evidence="8">
    <location>
        <begin position="163"/>
        <end position="185"/>
    </location>
</feature>
<sequence length="466" mass="50432">MAASQTSPPFNGAPGREIYEGDEEQGKANWMKNFSNKASGYHSKVPYINRLPFAAVAIIVTIILVNLIVWAAVGIVLHYHTPLLSTAILSYTLGLRHALDADHISAIDLMTRRLIASGQRPVTVGMFFSLGHSTIVVITSLVVAGTASAVSSKFDSFSRVGGIIGTSVSASFLVLLGIMNIWILYKLIVQMKKLIASEPGTEHESFKIQGGGCLFHLFQKMFKLIDRSWKMYPLGVMFGLGFDTSSEIALLGISSIQAAKGTSIWLILIFPVLFTAGMCLLDTTDGALMMSLYTSTSMARDPIAICYYSIVLTVITVIVAGVIGTVQFLNLALNVAEPQGRFWDGVERLGERWDIVGGAICASFLVFGGLSVLLYKPWRRRVDRKREQRHRNSQFLALPQETDVDEGSMIAESEDRSSGPVGYTAKDSDNGTHVSIKAVDIKGIQTSSEAGENSRAAGNAGHNGVS</sequence>
<feature type="region of interest" description="Disordered" evidence="9">
    <location>
        <begin position="411"/>
        <end position="430"/>
    </location>
</feature>
<evidence type="ECO:0000256" key="7">
    <source>
        <dbReference type="ARBA" id="ARBA00023136"/>
    </source>
</evidence>
<feature type="region of interest" description="Disordered" evidence="9">
    <location>
        <begin position="445"/>
        <end position="466"/>
    </location>
</feature>
<keyword evidence="3 8" id="KW-0813">Transport</keyword>
<organism evidence="10 11">
    <name type="scientific">Delitschia confertaspora ATCC 74209</name>
    <dbReference type="NCBI Taxonomy" id="1513339"/>
    <lineage>
        <taxon>Eukaryota</taxon>
        <taxon>Fungi</taxon>
        <taxon>Dikarya</taxon>
        <taxon>Ascomycota</taxon>
        <taxon>Pezizomycotina</taxon>
        <taxon>Dothideomycetes</taxon>
        <taxon>Pleosporomycetidae</taxon>
        <taxon>Pleosporales</taxon>
        <taxon>Delitschiaceae</taxon>
        <taxon>Delitschia</taxon>
    </lineage>
</organism>
<dbReference type="EMBL" id="ML994310">
    <property type="protein sequence ID" value="KAF2196876.1"/>
    <property type="molecule type" value="Genomic_DNA"/>
</dbReference>
<dbReference type="GO" id="GO:0015099">
    <property type="term" value="F:nickel cation transmembrane transporter activity"/>
    <property type="evidence" value="ECO:0007669"/>
    <property type="project" value="UniProtKB-UniRule"/>
</dbReference>
<feature type="transmembrane region" description="Helical" evidence="8">
    <location>
        <begin position="262"/>
        <end position="284"/>
    </location>
</feature>
<comment type="subcellular location">
    <subcellularLocation>
        <location evidence="8">Cell membrane</location>
        <topology evidence="8">Multi-pass membrane protein</topology>
    </subcellularLocation>
    <subcellularLocation>
        <location evidence="1">Endomembrane system</location>
        <topology evidence="1">Multi-pass membrane protein</topology>
    </subcellularLocation>
</comment>
<evidence type="ECO:0000256" key="2">
    <source>
        <dbReference type="ARBA" id="ARBA00010892"/>
    </source>
</evidence>
<evidence type="ECO:0000256" key="8">
    <source>
        <dbReference type="RuleBase" id="RU362101"/>
    </source>
</evidence>
<feature type="transmembrane region" description="Helical" evidence="8">
    <location>
        <begin position="305"/>
        <end position="333"/>
    </location>
</feature>
<reference evidence="10" key="1">
    <citation type="journal article" date="2020" name="Stud. Mycol.">
        <title>101 Dothideomycetes genomes: a test case for predicting lifestyles and emergence of pathogens.</title>
        <authorList>
            <person name="Haridas S."/>
            <person name="Albert R."/>
            <person name="Binder M."/>
            <person name="Bloem J."/>
            <person name="Labutti K."/>
            <person name="Salamov A."/>
            <person name="Andreopoulos B."/>
            <person name="Baker S."/>
            <person name="Barry K."/>
            <person name="Bills G."/>
            <person name="Bluhm B."/>
            <person name="Cannon C."/>
            <person name="Castanera R."/>
            <person name="Culley D."/>
            <person name="Daum C."/>
            <person name="Ezra D."/>
            <person name="Gonzalez J."/>
            <person name="Henrissat B."/>
            <person name="Kuo A."/>
            <person name="Liang C."/>
            <person name="Lipzen A."/>
            <person name="Lutzoni F."/>
            <person name="Magnuson J."/>
            <person name="Mondo S."/>
            <person name="Nolan M."/>
            <person name="Ohm R."/>
            <person name="Pangilinan J."/>
            <person name="Park H.-J."/>
            <person name="Ramirez L."/>
            <person name="Alfaro M."/>
            <person name="Sun H."/>
            <person name="Tritt A."/>
            <person name="Yoshinaga Y."/>
            <person name="Zwiers L.-H."/>
            <person name="Turgeon B."/>
            <person name="Goodwin S."/>
            <person name="Spatafora J."/>
            <person name="Crous P."/>
            <person name="Grigoriev I."/>
        </authorList>
    </citation>
    <scope>NUCLEOTIDE SEQUENCE</scope>
    <source>
        <strain evidence="10">ATCC 74209</strain>
    </source>
</reference>
<dbReference type="OrthoDB" id="5197598at2759"/>
<evidence type="ECO:0000313" key="10">
    <source>
        <dbReference type="EMBL" id="KAF2196876.1"/>
    </source>
</evidence>
<evidence type="ECO:0000256" key="3">
    <source>
        <dbReference type="ARBA" id="ARBA00022448"/>
    </source>
</evidence>
<gene>
    <name evidence="10" type="ORF">GQ43DRAFT_234567</name>
</gene>
<dbReference type="Proteomes" id="UP000799536">
    <property type="component" value="Unassembled WGS sequence"/>
</dbReference>
<dbReference type="GO" id="GO:0012505">
    <property type="term" value="C:endomembrane system"/>
    <property type="evidence" value="ECO:0007669"/>
    <property type="project" value="UniProtKB-SubCell"/>
</dbReference>
<keyword evidence="7 8" id="KW-0472">Membrane</keyword>
<dbReference type="Pfam" id="PF03824">
    <property type="entry name" value="NicO"/>
    <property type="match status" value="1"/>
</dbReference>
<evidence type="ECO:0000256" key="1">
    <source>
        <dbReference type="ARBA" id="ARBA00004127"/>
    </source>
</evidence>
<proteinExistence type="inferred from homology"/>
<protein>
    <recommendedName>
        <fullName evidence="8">Nickel/cobalt efflux system</fullName>
    </recommendedName>
</protein>
<evidence type="ECO:0000313" key="11">
    <source>
        <dbReference type="Proteomes" id="UP000799536"/>
    </source>
</evidence>
<keyword evidence="4" id="KW-0533">Nickel</keyword>
<keyword evidence="11" id="KW-1185">Reference proteome</keyword>
<keyword evidence="5 8" id="KW-0812">Transmembrane</keyword>
<feature type="transmembrane region" description="Helical" evidence="8">
    <location>
        <begin position="353"/>
        <end position="375"/>
    </location>
</feature>
<dbReference type="AlphaFoldDB" id="A0A9P4JCC7"/>